<feature type="region of interest" description="Disordered" evidence="1">
    <location>
        <begin position="238"/>
        <end position="259"/>
    </location>
</feature>
<feature type="chain" id="PRO_5032582381" evidence="2">
    <location>
        <begin position="28"/>
        <end position="259"/>
    </location>
</feature>
<evidence type="ECO:0000259" key="3">
    <source>
        <dbReference type="Pfam" id="PF06030"/>
    </source>
</evidence>
<protein>
    <submittedName>
        <fullName evidence="4">DUF916 domain-containing protein</fullName>
    </submittedName>
</protein>
<proteinExistence type="predicted"/>
<dbReference type="AlphaFoldDB" id="A0A831T7B3"/>
<evidence type="ECO:0000256" key="1">
    <source>
        <dbReference type="SAM" id="MobiDB-lite"/>
    </source>
</evidence>
<dbReference type="EMBL" id="DSIY01000072">
    <property type="protein sequence ID" value="HEG90442.1"/>
    <property type="molecule type" value="Genomic_DNA"/>
</dbReference>
<evidence type="ECO:0000313" key="4">
    <source>
        <dbReference type="EMBL" id="HEG90442.1"/>
    </source>
</evidence>
<dbReference type="InterPro" id="IPR010317">
    <property type="entry name" value="WxLIP_PGBD"/>
</dbReference>
<keyword evidence="2" id="KW-0732">Signal</keyword>
<evidence type="ECO:0000256" key="2">
    <source>
        <dbReference type="SAM" id="SignalP"/>
    </source>
</evidence>
<feature type="domain" description="WxL Interacting Protein peptidoglycan binding" evidence="3">
    <location>
        <begin position="33"/>
        <end position="145"/>
    </location>
</feature>
<reference evidence="4" key="1">
    <citation type="journal article" date="2020" name="mSystems">
        <title>Genome- and Community-Level Interaction Insights into Carbon Utilization and Element Cycling Functions of Hydrothermarchaeota in Hydrothermal Sediment.</title>
        <authorList>
            <person name="Zhou Z."/>
            <person name="Liu Y."/>
            <person name="Xu W."/>
            <person name="Pan J."/>
            <person name="Luo Z.H."/>
            <person name="Li M."/>
        </authorList>
    </citation>
    <scope>NUCLEOTIDE SEQUENCE [LARGE SCALE GENOMIC DNA]</scope>
    <source>
        <strain evidence="4">SpSt-210</strain>
    </source>
</reference>
<accession>A0A831T7B3</accession>
<sequence length="259" mass="27700">MTRRSWPLAVIALSALALSLWVFPVQAEEGPAFSLKPVRYDPARPETQSYFVYDAWPGQVIHDEVLVRNTGSAPGTVRLYAVDATTGQTSGTVFLLEGDPRTDVGAWITPDEHQITLAPGEERVVGFTITVPEHVRPGHHVGGLVAQDVEIKRGVEGGTVRIDLQTRTAIAVQVNVPGPVVEAVSINGVTAEIQHGQQWLRLGLRNDGTVMVRPHGTLAPAPVVAPVVASRAPRRIRPLIPEGPLSSGEPANGQGADRT</sequence>
<gene>
    <name evidence="4" type="ORF">ENP34_03225</name>
</gene>
<feature type="signal peptide" evidence="2">
    <location>
        <begin position="1"/>
        <end position="27"/>
    </location>
</feature>
<organism evidence="4">
    <name type="scientific">Thermorudis peleae</name>
    <dbReference type="NCBI Taxonomy" id="1382356"/>
    <lineage>
        <taxon>Bacteria</taxon>
        <taxon>Pseudomonadati</taxon>
        <taxon>Thermomicrobiota</taxon>
        <taxon>Thermomicrobia</taxon>
        <taxon>Thermomicrobia incertae sedis</taxon>
        <taxon>Thermorudis</taxon>
    </lineage>
</organism>
<comment type="caution">
    <text evidence="4">The sequence shown here is derived from an EMBL/GenBank/DDBJ whole genome shotgun (WGS) entry which is preliminary data.</text>
</comment>
<dbReference type="Pfam" id="PF06030">
    <property type="entry name" value="WxLIP_PGBD"/>
    <property type="match status" value="1"/>
</dbReference>
<name>A0A831T7B3_9BACT</name>